<dbReference type="Proteomes" id="UP001281761">
    <property type="component" value="Unassembled WGS sequence"/>
</dbReference>
<sequence>MSRCHSHSVFVPRNDTKRCVEYAIDAPVPVVPSFISFADKTSTSPSASSRRHQSHPLHRRPFRGPFFPQHQSMHDSASAISTKTDDSFVTSHSIDDDTILTPKSPNSSDNPPLLAESRTLTPRSPISQYPKRVSTSEYRRTNKSPKKSQLGRNTHFSRDLNTSSPESLVSSLFWVGILGTPDWPIRCSISVIC</sequence>
<evidence type="ECO:0000256" key="1">
    <source>
        <dbReference type="SAM" id="MobiDB-lite"/>
    </source>
</evidence>
<feature type="compositionally biased region" description="Polar residues" evidence="1">
    <location>
        <begin position="150"/>
        <end position="164"/>
    </location>
</feature>
<name>A0ABQ9XQQ1_9EUKA</name>
<keyword evidence="3" id="KW-1185">Reference proteome</keyword>
<proteinExistence type="predicted"/>
<organism evidence="2 3">
    <name type="scientific">Blattamonas nauphoetae</name>
    <dbReference type="NCBI Taxonomy" id="2049346"/>
    <lineage>
        <taxon>Eukaryota</taxon>
        <taxon>Metamonada</taxon>
        <taxon>Preaxostyla</taxon>
        <taxon>Oxymonadida</taxon>
        <taxon>Blattamonas</taxon>
    </lineage>
</organism>
<comment type="caution">
    <text evidence="2">The sequence shown here is derived from an EMBL/GenBank/DDBJ whole genome shotgun (WGS) entry which is preliminary data.</text>
</comment>
<accession>A0ABQ9XQQ1</accession>
<protein>
    <submittedName>
        <fullName evidence="2">Uncharacterized protein</fullName>
    </submittedName>
</protein>
<feature type="compositionally biased region" description="Polar residues" evidence="1">
    <location>
        <begin position="101"/>
        <end position="110"/>
    </location>
</feature>
<feature type="compositionally biased region" description="Polar residues" evidence="1">
    <location>
        <begin position="118"/>
        <end position="127"/>
    </location>
</feature>
<evidence type="ECO:0000313" key="3">
    <source>
        <dbReference type="Proteomes" id="UP001281761"/>
    </source>
</evidence>
<evidence type="ECO:0000313" key="2">
    <source>
        <dbReference type="EMBL" id="KAK2953840.1"/>
    </source>
</evidence>
<feature type="region of interest" description="Disordered" evidence="1">
    <location>
        <begin position="40"/>
        <end position="164"/>
    </location>
</feature>
<reference evidence="2 3" key="1">
    <citation type="journal article" date="2022" name="bioRxiv">
        <title>Genomics of Preaxostyla Flagellates Illuminates Evolutionary Transitions and the Path Towards Mitochondrial Loss.</title>
        <authorList>
            <person name="Novak L.V.F."/>
            <person name="Treitli S.C."/>
            <person name="Pyrih J."/>
            <person name="Halakuc P."/>
            <person name="Pipaliya S.V."/>
            <person name="Vacek V."/>
            <person name="Brzon O."/>
            <person name="Soukal P."/>
            <person name="Eme L."/>
            <person name="Dacks J.B."/>
            <person name="Karnkowska A."/>
            <person name="Elias M."/>
            <person name="Hampl V."/>
        </authorList>
    </citation>
    <scope>NUCLEOTIDE SEQUENCE [LARGE SCALE GENOMIC DNA]</scope>
    <source>
        <strain evidence="2">NAU3</strain>
        <tissue evidence="2">Gut</tissue>
    </source>
</reference>
<dbReference type="EMBL" id="JARBJD010000086">
    <property type="protein sequence ID" value="KAK2953840.1"/>
    <property type="molecule type" value="Genomic_DNA"/>
</dbReference>
<feature type="compositionally biased region" description="Polar residues" evidence="1">
    <location>
        <begin position="69"/>
        <end position="92"/>
    </location>
</feature>
<feature type="compositionally biased region" description="Basic residues" evidence="1">
    <location>
        <begin position="49"/>
        <end position="62"/>
    </location>
</feature>
<gene>
    <name evidence="2" type="ORF">BLNAU_11243</name>
</gene>